<accession>A0A699J4J8</accession>
<evidence type="ECO:0000256" key="5">
    <source>
        <dbReference type="ARBA" id="ARBA00022927"/>
    </source>
</evidence>
<sequence length="133" mass="15774">MYAYLAPDAHLLNYNVNVSCDFLNVLRVILYHVFKSIWQLSMRRSSDELRIHANLLFLTLNGDVKHYIGANLTFLFRYLELAIFPCWRFLDDHVMDKLMRLVMMIRGIVDPLASAYCRFFLVHRDQKLPKCDT</sequence>
<comment type="subcellular location">
    <subcellularLocation>
        <location evidence="1">Endosome</location>
    </subcellularLocation>
</comment>
<comment type="caution">
    <text evidence="6">The sequence shown here is derived from an EMBL/GenBank/DDBJ whole genome shotgun (WGS) entry which is preliminary data.</text>
</comment>
<evidence type="ECO:0000313" key="6">
    <source>
        <dbReference type="EMBL" id="GFA11173.1"/>
    </source>
</evidence>
<organism evidence="6">
    <name type="scientific">Tanacetum cinerariifolium</name>
    <name type="common">Dalmatian daisy</name>
    <name type="synonym">Chrysanthemum cinerariifolium</name>
    <dbReference type="NCBI Taxonomy" id="118510"/>
    <lineage>
        <taxon>Eukaryota</taxon>
        <taxon>Viridiplantae</taxon>
        <taxon>Streptophyta</taxon>
        <taxon>Embryophyta</taxon>
        <taxon>Tracheophyta</taxon>
        <taxon>Spermatophyta</taxon>
        <taxon>Magnoliopsida</taxon>
        <taxon>eudicotyledons</taxon>
        <taxon>Gunneridae</taxon>
        <taxon>Pentapetalae</taxon>
        <taxon>asterids</taxon>
        <taxon>campanulids</taxon>
        <taxon>Asterales</taxon>
        <taxon>Asteraceae</taxon>
        <taxon>Asteroideae</taxon>
        <taxon>Anthemideae</taxon>
        <taxon>Anthemidinae</taxon>
        <taxon>Tanacetum</taxon>
    </lineage>
</organism>
<gene>
    <name evidence="6" type="ORF">Tci_583145</name>
</gene>
<dbReference type="PANTHER" id="PTHR13673:SF0">
    <property type="entry name" value="VPS35 ENDOSOMAL PROTEIN-SORTING FACTOR-LIKE"/>
    <property type="match status" value="1"/>
</dbReference>
<dbReference type="PANTHER" id="PTHR13673">
    <property type="entry name" value="ESOPHAGEAL CANCER ASSOCIATED PROTEIN"/>
    <property type="match status" value="1"/>
</dbReference>
<dbReference type="GO" id="GO:0005768">
    <property type="term" value="C:endosome"/>
    <property type="evidence" value="ECO:0007669"/>
    <property type="project" value="UniProtKB-SubCell"/>
</dbReference>
<reference evidence="6" key="1">
    <citation type="journal article" date="2019" name="Sci. Rep.">
        <title>Draft genome of Tanacetum cinerariifolium, the natural source of mosquito coil.</title>
        <authorList>
            <person name="Yamashiro T."/>
            <person name="Shiraishi A."/>
            <person name="Satake H."/>
            <person name="Nakayama K."/>
        </authorList>
    </citation>
    <scope>NUCLEOTIDE SEQUENCE</scope>
</reference>
<evidence type="ECO:0000256" key="1">
    <source>
        <dbReference type="ARBA" id="ARBA00004177"/>
    </source>
</evidence>
<name>A0A699J4J8_TANCI</name>
<evidence type="ECO:0000256" key="2">
    <source>
        <dbReference type="ARBA" id="ARBA00010704"/>
    </source>
</evidence>
<dbReference type="GO" id="GO:0032456">
    <property type="term" value="P:endocytic recycling"/>
    <property type="evidence" value="ECO:0007669"/>
    <property type="project" value="InterPro"/>
</dbReference>
<dbReference type="AlphaFoldDB" id="A0A699J4J8"/>
<dbReference type="InterPro" id="IPR029705">
    <property type="entry name" value="VPS35L"/>
</dbReference>
<dbReference type="GO" id="GO:0015031">
    <property type="term" value="P:protein transport"/>
    <property type="evidence" value="ECO:0007669"/>
    <property type="project" value="UniProtKB-KW"/>
</dbReference>
<evidence type="ECO:0000256" key="3">
    <source>
        <dbReference type="ARBA" id="ARBA00022448"/>
    </source>
</evidence>
<evidence type="ECO:0000256" key="4">
    <source>
        <dbReference type="ARBA" id="ARBA00022753"/>
    </source>
</evidence>
<keyword evidence="5" id="KW-0653">Protein transport</keyword>
<keyword evidence="4" id="KW-0967">Endosome</keyword>
<feature type="non-terminal residue" evidence="6">
    <location>
        <position position="133"/>
    </location>
</feature>
<dbReference type="EMBL" id="BKCJ010370670">
    <property type="protein sequence ID" value="GFA11173.1"/>
    <property type="molecule type" value="Genomic_DNA"/>
</dbReference>
<protein>
    <submittedName>
        <fullName evidence="6">Uncharacterized protein</fullName>
    </submittedName>
</protein>
<keyword evidence="3" id="KW-0813">Transport</keyword>
<proteinExistence type="inferred from homology"/>
<comment type="similarity">
    <text evidence="2">Belongs to the VPS35L family.</text>
</comment>